<keyword evidence="7" id="KW-0378">Hydrolase</keyword>
<dbReference type="InterPro" id="IPR012337">
    <property type="entry name" value="RNaseH-like_sf"/>
</dbReference>
<comment type="similarity">
    <text evidence="2">Belongs to the RNase H family.</text>
</comment>
<evidence type="ECO:0000313" key="9">
    <source>
        <dbReference type="EMBL" id="KAJ7356890.1"/>
    </source>
</evidence>
<feature type="domain" description="RNase H type-1" evidence="8">
    <location>
        <begin position="59"/>
        <end position="218"/>
    </location>
</feature>
<keyword evidence="6" id="KW-0255">Endonuclease</keyword>
<dbReference type="GO" id="GO:0043137">
    <property type="term" value="P:DNA replication, removal of RNA primer"/>
    <property type="evidence" value="ECO:0007669"/>
    <property type="project" value="TreeGrafter"/>
</dbReference>
<evidence type="ECO:0000256" key="2">
    <source>
        <dbReference type="ARBA" id="ARBA00005300"/>
    </source>
</evidence>
<dbReference type="CDD" id="cd13934">
    <property type="entry name" value="RNase_H_Dikarya_like"/>
    <property type="match status" value="1"/>
</dbReference>
<dbReference type="InterPro" id="IPR050092">
    <property type="entry name" value="RNase_H"/>
</dbReference>
<dbReference type="Gene3D" id="3.30.420.10">
    <property type="entry name" value="Ribonuclease H-like superfamily/Ribonuclease H"/>
    <property type="match status" value="1"/>
</dbReference>
<evidence type="ECO:0000256" key="1">
    <source>
        <dbReference type="ARBA" id="ARBA00000077"/>
    </source>
</evidence>
<keyword evidence="4" id="KW-0540">Nuclease</keyword>
<dbReference type="GO" id="GO:0046872">
    <property type="term" value="F:metal ion binding"/>
    <property type="evidence" value="ECO:0007669"/>
    <property type="project" value="UniProtKB-KW"/>
</dbReference>
<protein>
    <recommendedName>
        <fullName evidence="3">ribonuclease H</fullName>
        <ecNumber evidence="3">3.1.26.4</ecNumber>
    </recommendedName>
</protein>
<evidence type="ECO:0000256" key="7">
    <source>
        <dbReference type="ARBA" id="ARBA00022801"/>
    </source>
</evidence>
<evidence type="ECO:0000259" key="8">
    <source>
        <dbReference type="PROSITE" id="PS50879"/>
    </source>
</evidence>
<dbReference type="SUPFAM" id="SSF53098">
    <property type="entry name" value="Ribonuclease H-like"/>
    <property type="match status" value="1"/>
</dbReference>
<dbReference type="GO" id="GO:0003676">
    <property type="term" value="F:nucleic acid binding"/>
    <property type="evidence" value="ECO:0007669"/>
    <property type="project" value="InterPro"/>
</dbReference>
<dbReference type="InterPro" id="IPR036397">
    <property type="entry name" value="RNaseH_sf"/>
</dbReference>
<evidence type="ECO:0000256" key="5">
    <source>
        <dbReference type="ARBA" id="ARBA00022723"/>
    </source>
</evidence>
<dbReference type="GO" id="GO:0004523">
    <property type="term" value="F:RNA-DNA hybrid ribonuclease activity"/>
    <property type="evidence" value="ECO:0007669"/>
    <property type="project" value="UniProtKB-EC"/>
</dbReference>
<dbReference type="PANTHER" id="PTHR10642">
    <property type="entry name" value="RIBONUCLEASE H1"/>
    <property type="match status" value="1"/>
</dbReference>
<accession>A0AAD7AF00</accession>
<dbReference type="PANTHER" id="PTHR10642:SF26">
    <property type="entry name" value="RIBONUCLEASE H1"/>
    <property type="match status" value="1"/>
</dbReference>
<name>A0AAD7AF00_9AGAR</name>
<organism evidence="9 10">
    <name type="scientific">Mycena albidolilacea</name>
    <dbReference type="NCBI Taxonomy" id="1033008"/>
    <lineage>
        <taxon>Eukaryota</taxon>
        <taxon>Fungi</taxon>
        <taxon>Dikarya</taxon>
        <taxon>Basidiomycota</taxon>
        <taxon>Agaricomycotina</taxon>
        <taxon>Agaricomycetes</taxon>
        <taxon>Agaricomycetidae</taxon>
        <taxon>Agaricales</taxon>
        <taxon>Marasmiineae</taxon>
        <taxon>Mycenaceae</taxon>
        <taxon>Mycena</taxon>
    </lineage>
</organism>
<comment type="catalytic activity">
    <reaction evidence="1">
        <text>Endonucleolytic cleavage to 5'-phosphomonoester.</text>
        <dbReference type="EC" id="3.1.26.4"/>
    </reaction>
</comment>
<keyword evidence="10" id="KW-1185">Reference proteome</keyword>
<sequence>MGNGAGGIWTATKFAPPAGSANPQDVFAVRRVAAVKSVPFQRFCLRRRHANSPECAPAGLRTMCVFADGACINNGSTTVAPQAGCGFVFNRAQGGTVGFPLEKEGPDGLGHAHTSNRAELRAVIGALEFRSWWGERWERIVIVTDSTYVAGGATEWIRIWAGRKWVKSSGSKVQNQDLWELLSAKIGGYAEGGCEISFWSVPRKYNQEADGAATAAAAREGLQSYQKQTGILV</sequence>
<comment type="caution">
    <text evidence="9">The sequence shown here is derived from an EMBL/GenBank/DDBJ whole genome shotgun (WGS) entry which is preliminary data.</text>
</comment>
<dbReference type="Pfam" id="PF00075">
    <property type="entry name" value="RNase_H"/>
    <property type="match status" value="1"/>
</dbReference>
<proteinExistence type="inferred from homology"/>
<evidence type="ECO:0000313" key="10">
    <source>
        <dbReference type="Proteomes" id="UP001218218"/>
    </source>
</evidence>
<evidence type="ECO:0000256" key="4">
    <source>
        <dbReference type="ARBA" id="ARBA00022722"/>
    </source>
</evidence>
<dbReference type="AlphaFoldDB" id="A0AAD7AF00"/>
<reference evidence="9" key="1">
    <citation type="submission" date="2023-03" db="EMBL/GenBank/DDBJ databases">
        <title>Massive genome expansion in bonnet fungi (Mycena s.s.) driven by repeated elements and novel gene families across ecological guilds.</title>
        <authorList>
            <consortium name="Lawrence Berkeley National Laboratory"/>
            <person name="Harder C.B."/>
            <person name="Miyauchi S."/>
            <person name="Viragh M."/>
            <person name="Kuo A."/>
            <person name="Thoen E."/>
            <person name="Andreopoulos B."/>
            <person name="Lu D."/>
            <person name="Skrede I."/>
            <person name="Drula E."/>
            <person name="Henrissat B."/>
            <person name="Morin E."/>
            <person name="Kohler A."/>
            <person name="Barry K."/>
            <person name="LaButti K."/>
            <person name="Morin E."/>
            <person name="Salamov A."/>
            <person name="Lipzen A."/>
            <person name="Mereny Z."/>
            <person name="Hegedus B."/>
            <person name="Baldrian P."/>
            <person name="Stursova M."/>
            <person name="Weitz H."/>
            <person name="Taylor A."/>
            <person name="Grigoriev I.V."/>
            <person name="Nagy L.G."/>
            <person name="Martin F."/>
            <person name="Kauserud H."/>
        </authorList>
    </citation>
    <scope>NUCLEOTIDE SEQUENCE</scope>
    <source>
        <strain evidence="9">CBHHK002</strain>
    </source>
</reference>
<dbReference type="PROSITE" id="PS50879">
    <property type="entry name" value="RNASE_H_1"/>
    <property type="match status" value="1"/>
</dbReference>
<evidence type="ECO:0000256" key="6">
    <source>
        <dbReference type="ARBA" id="ARBA00022759"/>
    </source>
</evidence>
<evidence type="ECO:0000256" key="3">
    <source>
        <dbReference type="ARBA" id="ARBA00012180"/>
    </source>
</evidence>
<gene>
    <name evidence="9" type="ORF">DFH08DRAFT_688032</name>
</gene>
<keyword evidence="5" id="KW-0479">Metal-binding</keyword>
<dbReference type="EC" id="3.1.26.4" evidence="3"/>
<dbReference type="EMBL" id="JARIHO010000008">
    <property type="protein sequence ID" value="KAJ7356890.1"/>
    <property type="molecule type" value="Genomic_DNA"/>
</dbReference>
<dbReference type="InterPro" id="IPR002156">
    <property type="entry name" value="RNaseH_domain"/>
</dbReference>
<dbReference type="Proteomes" id="UP001218218">
    <property type="component" value="Unassembled WGS sequence"/>
</dbReference>